<dbReference type="Proteomes" id="UP000324091">
    <property type="component" value="Chromosome 22"/>
</dbReference>
<keyword evidence="3" id="KW-1185">Reference proteome</keyword>
<gene>
    <name evidence="2" type="ORF">D4764_22G0006370</name>
</gene>
<dbReference type="GO" id="GO:0008168">
    <property type="term" value="F:methyltransferase activity"/>
    <property type="evidence" value="ECO:0007669"/>
    <property type="project" value="InterPro"/>
</dbReference>
<evidence type="ECO:0000313" key="3">
    <source>
        <dbReference type="Proteomes" id="UP000324091"/>
    </source>
</evidence>
<evidence type="ECO:0000313" key="2">
    <source>
        <dbReference type="EMBL" id="TWW64990.1"/>
    </source>
</evidence>
<dbReference type="InterPro" id="IPR015095">
    <property type="entry name" value="AlkB_hom8_N"/>
</dbReference>
<dbReference type="Pfam" id="PF09004">
    <property type="entry name" value="ALKBH8_N"/>
    <property type="match status" value="1"/>
</dbReference>
<sequence>MWLLGSDWLATPALHGSNTIIKFADDTTVLGLIKDNDERTTDIHGAAVERVSSFKFLGTHLSQDLTWMTNCSSLVRKAHQRLFFLRTLKKHHLSSAPPPPAITMKVS</sequence>
<name>A0A5C6NG36_9TELE</name>
<organism evidence="2 3">
    <name type="scientific">Takifugu flavidus</name>
    <name type="common">sansaifugu</name>
    <dbReference type="NCBI Taxonomy" id="433684"/>
    <lineage>
        <taxon>Eukaryota</taxon>
        <taxon>Metazoa</taxon>
        <taxon>Chordata</taxon>
        <taxon>Craniata</taxon>
        <taxon>Vertebrata</taxon>
        <taxon>Euteleostomi</taxon>
        <taxon>Actinopterygii</taxon>
        <taxon>Neopterygii</taxon>
        <taxon>Teleostei</taxon>
        <taxon>Neoteleostei</taxon>
        <taxon>Acanthomorphata</taxon>
        <taxon>Eupercaria</taxon>
        <taxon>Tetraodontiformes</taxon>
        <taxon>Tetradontoidea</taxon>
        <taxon>Tetraodontidae</taxon>
        <taxon>Takifugu</taxon>
    </lineage>
</organism>
<reference evidence="2 3" key="1">
    <citation type="submission" date="2019-04" db="EMBL/GenBank/DDBJ databases">
        <title>Chromosome genome assembly for Takifugu flavidus.</title>
        <authorList>
            <person name="Xiao S."/>
        </authorList>
    </citation>
    <scope>NUCLEOTIDE SEQUENCE [LARGE SCALE GENOMIC DNA]</scope>
    <source>
        <strain evidence="2">HTHZ2018</strain>
        <tissue evidence="2">Muscle</tissue>
    </source>
</reference>
<dbReference type="GO" id="GO:0016706">
    <property type="term" value="F:2-oxoglutarate-dependent dioxygenase activity"/>
    <property type="evidence" value="ECO:0007669"/>
    <property type="project" value="InterPro"/>
</dbReference>
<accession>A0A5C6NG36</accession>
<comment type="caution">
    <text evidence="2">The sequence shown here is derived from an EMBL/GenBank/DDBJ whole genome shotgun (WGS) entry which is preliminary data.</text>
</comment>
<proteinExistence type="predicted"/>
<feature type="domain" description="Alkylated DNA repair protein AlkB homologue 8 N-terminal" evidence="1">
    <location>
        <begin position="67"/>
        <end position="93"/>
    </location>
</feature>
<dbReference type="EMBL" id="RHFK02000015">
    <property type="protein sequence ID" value="TWW64990.1"/>
    <property type="molecule type" value="Genomic_DNA"/>
</dbReference>
<protein>
    <recommendedName>
        <fullName evidence="1">Alkylated DNA repair protein AlkB homologue 8 N-terminal domain-containing protein</fullName>
    </recommendedName>
</protein>
<dbReference type="AlphaFoldDB" id="A0A5C6NG36"/>
<evidence type="ECO:0000259" key="1">
    <source>
        <dbReference type="Pfam" id="PF09004"/>
    </source>
</evidence>